<dbReference type="SMART" id="SM00829">
    <property type="entry name" value="PKS_ER"/>
    <property type="match status" value="1"/>
</dbReference>
<dbReference type="SUPFAM" id="SSF51735">
    <property type="entry name" value="NAD(P)-binding Rossmann-fold domains"/>
    <property type="match status" value="1"/>
</dbReference>
<organism evidence="2 3">
    <name type="scientific">Streptomyces wuyuanensis</name>
    <dbReference type="NCBI Taxonomy" id="1196353"/>
    <lineage>
        <taxon>Bacteria</taxon>
        <taxon>Bacillati</taxon>
        <taxon>Actinomycetota</taxon>
        <taxon>Actinomycetes</taxon>
        <taxon>Kitasatosporales</taxon>
        <taxon>Streptomycetaceae</taxon>
        <taxon>Streptomyces</taxon>
    </lineage>
</organism>
<dbReference type="Pfam" id="PF13602">
    <property type="entry name" value="ADH_zinc_N_2"/>
    <property type="match status" value="1"/>
</dbReference>
<gene>
    <name evidence="2" type="ORF">SAMN05444921_11828</name>
</gene>
<dbReference type="AlphaFoldDB" id="A0A1G9YAB3"/>
<dbReference type="Gene3D" id="3.40.50.720">
    <property type="entry name" value="NAD(P)-binding Rossmann-like Domain"/>
    <property type="match status" value="1"/>
</dbReference>
<dbReference type="CDD" id="cd08267">
    <property type="entry name" value="MDR1"/>
    <property type="match status" value="1"/>
</dbReference>
<dbReference type="GO" id="GO:0016491">
    <property type="term" value="F:oxidoreductase activity"/>
    <property type="evidence" value="ECO:0007669"/>
    <property type="project" value="InterPro"/>
</dbReference>
<feature type="domain" description="Enoyl reductase (ER)" evidence="1">
    <location>
        <begin position="10"/>
        <end position="313"/>
    </location>
</feature>
<dbReference type="Gene3D" id="3.90.180.10">
    <property type="entry name" value="Medium-chain alcohol dehydrogenases, catalytic domain"/>
    <property type="match status" value="1"/>
</dbReference>
<dbReference type="STRING" id="1196353.SAMN05444921_11828"/>
<sequence length="315" mass="32860">MKAAVVDRYGAPDVVRIGEVPRPAPRGDEVLVRVKAVAVTSADSRIRGARFPAGFGLFARLAFGVLRPRRTVLGSSFSGEVLAVGARVRDMAPGDEVCGMTGVRLGAHAEYVVVPARRLARKPSAVSHEDAAGLLFGGSTALYFLRDRASVGPGMSVCINGASGAIGTNAVQLAKYFGATVTGVTSTANTGLVADLGAARVIDYTRDDLAGIADRFDVVLDVVGNLSIASGRRLLSPRGVLLLAVAGLGDTVRARGNVVAGPAPERVEDFELLLRLAADGKITVVIDQIYDLCDIAEAHHRVDSGRKIGNIVVRP</sequence>
<dbReference type="PANTHER" id="PTHR11695">
    <property type="entry name" value="ALCOHOL DEHYDROGENASE RELATED"/>
    <property type="match status" value="1"/>
</dbReference>
<dbReference type="PANTHER" id="PTHR11695:SF648">
    <property type="entry name" value="ZINC-BINDING OXIDOREDUCTASE"/>
    <property type="match status" value="1"/>
</dbReference>
<dbReference type="EMBL" id="FNHI01000018">
    <property type="protein sequence ID" value="SDN05997.1"/>
    <property type="molecule type" value="Genomic_DNA"/>
</dbReference>
<dbReference type="InterPro" id="IPR013154">
    <property type="entry name" value="ADH-like_N"/>
</dbReference>
<dbReference type="Pfam" id="PF08240">
    <property type="entry name" value="ADH_N"/>
    <property type="match status" value="1"/>
</dbReference>
<protein>
    <submittedName>
        <fullName evidence="2">NADPH:quinone reductase</fullName>
    </submittedName>
</protein>
<dbReference type="InterPro" id="IPR036291">
    <property type="entry name" value="NAD(P)-bd_dom_sf"/>
</dbReference>
<dbReference type="Proteomes" id="UP000199063">
    <property type="component" value="Unassembled WGS sequence"/>
</dbReference>
<evidence type="ECO:0000259" key="1">
    <source>
        <dbReference type="SMART" id="SM00829"/>
    </source>
</evidence>
<evidence type="ECO:0000313" key="2">
    <source>
        <dbReference type="EMBL" id="SDN05997.1"/>
    </source>
</evidence>
<evidence type="ECO:0000313" key="3">
    <source>
        <dbReference type="Proteomes" id="UP000199063"/>
    </source>
</evidence>
<dbReference type="InterPro" id="IPR020843">
    <property type="entry name" value="ER"/>
</dbReference>
<accession>A0A1G9YAB3</accession>
<proteinExistence type="predicted"/>
<dbReference type="SUPFAM" id="SSF50129">
    <property type="entry name" value="GroES-like"/>
    <property type="match status" value="1"/>
</dbReference>
<name>A0A1G9YAB3_9ACTN</name>
<dbReference type="OrthoDB" id="3727682at2"/>
<dbReference type="InterPro" id="IPR011032">
    <property type="entry name" value="GroES-like_sf"/>
</dbReference>
<dbReference type="InterPro" id="IPR050700">
    <property type="entry name" value="YIM1/Zinc_Alcohol_DH_Fams"/>
</dbReference>
<reference evidence="3" key="1">
    <citation type="submission" date="2016-10" db="EMBL/GenBank/DDBJ databases">
        <authorList>
            <person name="Varghese N."/>
            <person name="Submissions S."/>
        </authorList>
    </citation>
    <scope>NUCLEOTIDE SEQUENCE [LARGE SCALE GENOMIC DNA]</scope>
    <source>
        <strain evidence="3">CGMCC 4.7042</strain>
    </source>
</reference>
<keyword evidence="3" id="KW-1185">Reference proteome</keyword>